<evidence type="ECO:0000313" key="6">
    <source>
        <dbReference type="EMBL" id="TPG17174.1"/>
    </source>
</evidence>
<dbReference type="Gene3D" id="3.90.320.10">
    <property type="match status" value="1"/>
</dbReference>
<sequence length="441" mass="47728">MGRQGVGWCTGVPDRRSGGHAEPTRRQPAGTAMADLIEPKSFDTGVLFGRALLPEGPAMWSYSSLKEIETCPRRYALSRADYPELWGQNGYPRVPVPAAIKGDVVHGALEAIVRALVRAGCSSTRSADAVAVLRELGGYTEVAKRVLAAQLARLDGNPRLSSERREQLTRALNDWLPEAREQIQTYLTRMELHPGADAPVKAATTPGGSATRHAARRGDHPERELVATDLRLKGRVDLLSVDANGAWITDFKTGAEDPTHHDQLRLYALLWVTDTIANPDGLDVSALVAAYPTHEVEVPVPNASELSGLEREIIARIEAAEAVATSDVPTAVVGEHCGVCNVRGLCDRYWTTSAPNTAEVADGDWYDLQGTVVREHGVKSWVLRETKSGHEVLVRTPTPSFALPIGLEVRVLGARRTVDPDDEDSLIAVLTGFSEVLRLAG</sequence>
<dbReference type="Proteomes" id="UP000317722">
    <property type="component" value="Unassembled WGS sequence"/>
</dbReference>
<reference evidence="6 7" key="1">
    <citation type="journal article" date="2019" name="Environ. Microbiol.">
        <title>Species interactions and distinct microbial communities in high Arctic permafrost affected cryosols are associated with the CH4 and CO2 gas fluxes.</title>
        <authorList>
            <person name="Altshuler I."/>
            <person name="Hamel J."/>
            <person name="Turney S."/>
            <person name="Magnuson E."/>
            <person name="Levesque R."/>
            <person name="Greer C."/>
            <person name="Whyte L.G."/>
        </authorList>
    </citation>
    <scope>NUCLEOTIDE SEQUENCE [LARGE SCALE GENOMIC DNA]</scope>
    <source>
        <strain evidence="6 7">S9.3A</strain>
    </source>
</reference>
<name>A0A502CWY6_9MICO</name>
<comment type="caution">
    <text evidence="6">The sequence shown here is derived from an EMBL/GenBank/DDBJ whole genome shotgun (WGS) entry which is preliminary data.</text>
</comment>
<keyword evidence="2" id="KW-0547">Nucleotide-binding</keyword>
<accession>A0A502CWY6</accession>
<dbReference type="InterPro" id="IPR011604">
    <property type="entry name" value="PDDEXK-like_dom_sf"/>
</dbReference>
<evidence type="ECO:0000256" key="1">
    <source>
        <dbReference type="ARBA" id="ARBA00022763"/>
    </source>
</evidence>
<keyword evidence="7" id="KW-1185">Reference proteome</keyword>
<gene>
    <name evidence="6" type="ORF">EAH86_10450</name>
</gene>
<evidence type="ECO:0000256" key="2">
    <source>
        <dbReference type="ARBA" id="ARBA00022806"/>
    </source>
</evidence>
<dbReference type="InterPro" id="IPR038726">
    <property type="entry name" value="PDDEXK_AddAB-type"/>
</dbReference>
<keyword evidence="3" id="KW-0234">DNA repair</keyword>
<dbReference type="AlphaFoldDB" id="A0A502CWY6"/>
<organism evidence="6 7">
    <name type="scientific">Pedococcus bigeumensis</name>
    <dbReference type="NCBI Taxonomy" id="433644"/>
    <lineage>
        <taxon>Bacteria</taxon>
        <taxon>Bacillati</taxon>
        <taxon>Actinomycetota</taxon>
        <taxon>Actinomycetes</taxon>
        <taxon>Micrococcales</taxon>
        <taxon>Intrasporangiaceae</taxon>
        <taxon>Pedococcus</taxon>
    </lineage>
</organism>
<dbReference type="GO" id="GO:0006281">
    <property type="term" value="P:DNA repair"/>
    <property type="evidence" value="ECO:0007669"/>
    <property type="project" value="UniProtKB-KW"/>
</dbReference>
<dbReference type="GO" id="GO:0004386">
    <property type="term" value="F:helicase activity"/>
    <property type="evidence" value="ECO:0007669"/>
    <property type="project" value="UniProtKB-KW"/>
</dbReference>
<keyword evidence="2" id="KW-0067">ATP-binding</keyword>
<feature type="region of interest" description="Disordered" evidence="4">
    <location>
        <begin position="197"/>
        <end position="220"/>
    </location>
</feature>
<evidence type="ECO:0000256" key="3">
    <source>
        <dbReference type="ARBA" id="ARBA00023204"/>
    </source>
</evidence>
<feature type="compositionally biased region" description="Basic and acidic residues" evidence="4">
    <location>
        <begin position="13"/>
        <end position="25"/>
    </location>
</feature>
<dbReference type="EMBL" id="RCZM01000003">
    <property type="protein sequence ID" value="TPG17174.1"/>
    <property type="molecule type" value="Genomic_DNA"/>
</dbReference>
<dbReference type="OrthoDB" id="9791397at2"/>
<keyword evidence="2" id="KW-0347">Helicase</keyword>
<protein>
    <submittedName>
        <fullName evidence="6">PD-(D/E)XK nuclease family protein</fullName>
    </submittedName>
</protein>
<keyword evidence="2" id="KW-0378">Hydrolase</keyword>
<keyword evidence="1" id="KW-0227">DNA damage</keyword>
<evidence type="ECO:0000256" key="4">
    <source>
        <dbReference type="SAM" id="MobiDB-lite"/>
    </source>
</evidence>
<feature type="region of interest" description="Disordered" evidence="4">
    <location>
        <begin position="1"/>
        <end position="30"/>
    </location>
</feature>
<proteinExistence type="predicted"/>
<evidence type="ECO:0000313" key="7">
    <source>
        <dbReference type="Proteomes" id="UP000317722"/>
    </source>
</evidence>
<feature type="domain" description="PD-(D/E)XK endonuclease-like" evidence="5">
    <location>
        <begin position="60"/>
        <end position="347"/>
    </location>
</feature>
<dbReference type="Pfam" id="PF12705">
    <property type="entry name" value="PDDEXK_1"/>
    <property type="match status" value="1"/>
</dbReference>
<evidence type="ECO:0000259" key="5">
    <source>
        <dbReference type="Pfam" id="PF12705"/>
    </source>
</evidence>